<keyword evidence="6" id="KW-0819">tRNA processing</keyword>
<evidence type="ECO:0000313" key="13">
    <source>
        <dbReference type="EMBL" id="HIU60561.1"/>
    </source>
</evidence>
<evidence type="ECO:0000256" key="4">
    <source>
        <dbReference type="ARBA" id="ARBA00022490"/>
    </source>
</evidence>
<keyword evidence="8" id="KW-0547">Nucleotide-binding</keyword>
<comment type="subcellular location">
    <subcellularLocation>
        <location evidence="1">Cytoplasm</location>
    </subcellularLocation>
</comment>
<evidence type="ECO:0000259" key="12">
    <source>
        <dbReference type="PROSITE" id="PS51163"/>
    </source>
</evidence>
<comment type="catalytic activity">
    <reaction evidence="11">
        <text>L-threonine + hydrogencarbonate + ATP = L-threonylcarbamoyladenylate + diphosphate + H2O</text>
        <dbReference type="Rhea" id="RHEA:36407"/>
        <dbReference type="ChEBI" id="CHEBI:15377"/>
        <dbReference type="ChEBI" id="CHEBI:17544"/>
        <dbReference type="ChEBI" id="CHEBI:30616"/>
        <dbReference type="ChEBI" id="CHEBI:33019"/>
        <dbReference type="ChEBI" id="CHEBI:57926"/>
        <dbReference type="ChEBI" id="CHEBI:73682"/>
        <dbReference type="EC" id="2.7.7.87"/>
    </reaction>
</comment>
<reference evidence="13" key="2">
    <citation type="journal article" date="2021" name="PeerJ">
        <title>Extensive microbial diversity within the chicken gut microbiome revealed by metagenomics and culture.</title>
        <authorList>
            <person name="Gilroy R."/>
            <person name="Ravi A."/>
            <person name="Getino M."/>
            <person name="Pursley I."/>
            <person name="Horton D.L."/>
            <person name="Alikhan N.F."/>
            <person name="Baker D."/>
            <person name="Gharbi K."/>
            <person name="Hall N."/>
            <person name="Watson M."/>
            <person name="Adriaenssens E.M."/>
            <person name="Foster-Nyarko E."/>
            <person name="Jarju S."/>
            <person name="Secka A."/>
            <person name="Antonio M."/>
            <person name="Oren A."/>
            <person name="Chaudhuri R.R."/>
            <person name="La Ragione R."/>
            <person name="Hildebrand F."/>
            <person name="Pallen M.J."/>
        </authorList>
    </citation>
    <scope>NUCLEOTIDE SEQUENCE</scope>
    <source>
        <strain evidence="13">18911</strain>
    </source>
</reference>
<keyword evidence="7" id="KW-0548">Nucleotidyltransferase</keyword>
<dbReference type="Gene3D" id="3.90.870.10">
    <property type="entry name" value="DHBP synthase"/>
    <property type="match status" value="1"/>
</dbReference>
<dbReference type="PROSITE" id="PS51163">
    <property type="entry name" value="YRDC"/>
    <property type="match status" value="1"/>
</dbReference>
<evidence type="ECO:0000256" key="2">
    <source>
        <dbReference type="ARBA" id="ARBA00007663"/>
    </source>
</evidence>
<evidence type="ECO:0000313" key="14">
    <source>
        <dbReference type="Proteomes" id="UP000824094"/>
    </source>
</evidence>
<dbReference type="InterPro" id="IPR006070">
    <property type="entry name" value="Sua5-like_dom"/>
</dbReference>
<comment type="caution">
    <text evidence="13">The sequence shown here is derived from an EMBL/GenBank/DDBJ whole genome shotgun (WGS) entry which is preliminary data.</text>
</comment>
<evidence type="ECO:0000256" key="7">
    <source>
        <dbReference type="ARBA" id="ARBA00022695"/>
    </source>
</evidence>
<keyword evidence="9" id="KW-0067">ATP-binding</keyword>
<gene>
    <name evidence="13" type="ORF">IAB05_04155</name>
</gene>
<dbReference type="InterPro" id="IPR050156">
    <property type="entry name" value="TC-AMP_synthase_SUA5"/>
</dbReference>
<sequence>MQYPEREFKTEIKGEEAVDEGAAIIRGGGLVAFPTETVYGLGADAFNAEAVKSIFLAKGRPQDNPLIVHIPSAEWLPTVAKTVPPEAYELFNRFSPGPLTIVLPKADKLPLVTT</sequence>
<dbReference type="PANTHER" id="PTHR17490:SF16">
    <property type="entry name" value="THREONYLCARBAMOYL-AMP SYNTHASE"/>
    <property type="match status" value="1"/>
</dbReference>
<dbReference type="PANTHER" id="PTHR17490">
    <property type="entry name" value="SUA5"/>
    <property type="match status" value="1"/>
</dbReference>
<proteinExistence type="inferred from homology"/>
<comment type="similarity">
    <text evidence="2">Belongs to the SUA5 family.</text>
</comment>
<evidence type="ECO:0000256" key="8">
    <source>
        <dbReference type="ARBA" id="ARBA00022741"/>
    </source>
</evidence>
<dbReference type="GO" id="GO:0005524">
    <property type="term" value="F:ATP binding"/>
    <property type="evidence" value="ECO:0007669"/>
    <property type="project" value="UniProtKB-KW"/>
</dbReference>
<evidence type="ECO:0000256" key="9">
    <source>
        <dbReference type="ARBA" id="ARBA00022840"/>
    </source>
</evidence>
<dbReference type="GO" id="GO:0000049">
    <property type="term" value="F:tRNA binding"/>
    <property type="evidence" value="ECO:0007669"/>
    <property type="project" value="TreeGrafter"/>
</dbReference>
<evidence type="ECO:0000256" key="10">
    <source>
        <dbReference type="ARBA" id="ARBA00029774"/>
    </source>
</evidence>
<evidence type="ECO:0000256" key="5">
    <source>
        <dbReference type="ARBA" id="ARBA00022679"/>
    </source>
</evidence>
<dbReference type="EC" id="2.7.7.87" evidence="3"/>
<dbReference type="AlphaFoldDB" id="A0A9D1SHP6"/>
<accession>A0A9D1SHP6</accession>
<dbReference type="InterPro" id="IPR017945">
    <property type="entry name" value="DHBP_synth_RibB-like_a/b_dom"/>
</dbReference>
<evidence type="ECO:0000256" key="11">
    <source>
        <dbReference type="ARBA" id="ARBA00048366"/>
    </source>
</evidence>
<evidence type="ECO:0000256" key="6">
    <source>
        <dbReference type="ARBA" id="ARBA00022694"/>
    </source>
</evidence>
<dbReference type="EMBL" id="DVNF01000124">
    <property type="protein sequence ID" value="HIU60561.1"/>
    <property type="molecule type" value="Genomic_DNA"/>
</dbReference>
<dbReference type="Pfam" id="PF01300">
    <property type="entry name" value="Sua5_yciO_yrdC"/>
    <property type="match status" value="1"/>
</dbReference>
<dbReference type="GO" id="GO:0003725">
    <property type="term" value="F:double-stranded RNA binding"/>
    <property type="evidence" value="ECO:0007669"/>
    <property type="project" value="InterPro"/>
</dbReference>
<keyword evidence="4" id="KW-0963">Cytoplasm</keyword>
<feature type="non-terminal residue" evidence="13">
    <location>
        <position position="114"/>
    </location>
</feature>
<dbReference type="Proteomes" id="UP000824094">
    <property type="component" value="Unassembled WGS sequence"/>
</dbReference>
<keyword evidence="5" id="KW-0808">Transferase</keyword>
<feature type="domain" description="YrdC-like" evidence="12">
    <location>
        <begin position="15"/>
        <end position="114"/>
    </location>
</feature>
<dbReference type="SUPFAM" id="SSF55821">
    <property type="entry name" value="YrdC/RibB"/>
    <property type="match status" value="1"/>
</dbReference>
<dbReference type="GO" id="GO:0008033">
    <property type="term" value="P:tRNA processing"/>
    <property type="evidence" value="ECO:0007669"/>
    <property type="project" value="UniProtKB-KW"/>
</dbReference>
<evidence type="ECO:0000256" key="3">
    <source>
        <dbReference type="ARBA" id="ARBA00012584"/>
    </source>
</evidence>
<dbReference type="GO" id="GO:0006450">
    <property type="term" value="P:regulation of translational fidelity"/>
    <property type="evidence" value="ECO:0007669"/>
    <property type="project" value="TreeGrafter"/>
</dbReference>
<evidence type="ECO:0000256" key="1">
    <source>
        <dbReference type="ARBA" id="ARBA00004496"/>
    </source>
</evidence>
<dbReference type="GO" id="GO:0061710">
    <property type="term" value="F:L-threonylcarbamoyladenylate synthase"/>
    <property type="evidence" value="ECO:0007669"/>
    <property type="project" value="UniProtKB-EC"/>
</dbReference>
<organism evidence="13 14">
    <name type="scientific">Candidatus Stercoripulliclostridium merdigallinarum</name>
    <dbReference type="NCBI Taxonomy" id="2840951"/>
    <lineage>
        <taxon>Bacteria</taxon>
        <taxon>Bacillati</taxon>
        <taxon>Bacillota</taxon>
        <taxon>Clostridia</taxon>
        <taxon>Eubacteriales</taxon>
        <taxon>Candidatus Stercoripulliclostridium</taxon>
    </lineage>
</organism>
<name>A0A9D1SHP6_9FIRM</name>
<reference evidence="13" key="1">
    <citation type="submission" date="2020-10" db="EMBL/GenBank/DDBJ databases">
        <authorList>
            <person name="Gilroy R."/>
        </authorList>
    </citation>
    <scope>NUCLEOTIDE SEQUENCE</scope>
    <source>
        <strain evidence="13">18911</strain>
    </source>
</reference>
<dbReference type="GO" id="GO:0005737">
    <property type="term" value="C:cytoplasm"/>
    <property type="evidence" value="ECO:0007669"/>
    <property type="project" value="UniProtKB-SubCell"/>
</dbReference>
<protein>
    <recommendedName>
        <fullName evidence="10">L-threonylcarbamoyladenylate synthase</fullName>
        <ecNumber evidence="3">2.7.7.87</ecNumber>
    </recommendedName>
    <alternativeName>
        <fullName evidence="10">L-threonylcarbamoyladenylate synthase</fullName>
    </alternativeName>
</protein>